<dbReference type="AlphaFoldDB" id="A0A368V1L9"/>
<comment type="caution">
    <text evidence="3">The sequence shown here is derived from an EMBL/GenBank/DDBJ whole genome shotgun (WGS) entry which is preliminary data.</text>
</comment>
<evidence type="ECO:0000313" key="2">
    <source>
        <dbReference type="EMBL" id="RBP73415.1"/>
    </source>
</evidence>
<evidence type="ECO:0000313" key="4">
    <source>
        <dbReference type="Proteomes" id="UP000252795"/>
    </source>
</evidence>
<evidence type="ECO:0000256" key="1">
    <source>
        <dbReference type="SAM" id="SignalP"/>
    </source>
</evidence>
<sequence>MKQPLIALALGAALVAPATFAADHAHGNDHQSHPIQINHPWSRPTPPGTPMGVGYMAITNHSEQAITLVDAETPRAGNVSIHETSMHEGVMRMQPVDGGLLIPAGKTVELKPHSYHLMLERLPEPLVEGERIPVRLDFDGAEDLNIELMVRPLDGAPAMNDHAGMKH</sequence>
<dbReference type="RefSeq" id="WP_113879915.1">
    <property type="nucleotide sequence ID" value="NZ_QNSA01000006.1"/>
</dbReference>
<dbReference type="Gene3D" id="2.60.40.1890">
    <property type="entry name" value="PCu(A)C copper chaperone"/>
    <property type="match status" value="1"/>
</dbReference>
<accession>A0A368V1L9</accession>
<proteinExistence type="predicted"/>
<protein>
    <recommendedName>
        <fullName evidence="6">Copper chaperone PCu(A)C</fullName>
    </recommendedName>
</protein>
<feature type="signal peptide" evidence="1">
    <location>
        <begin position="1"/>
        <end position="21"/>
    </location>
</feature>
<dbReference type="Proteomes" id="UP000252795">
    <property type="component" value="Unassembled WGS sequence"/>
</dbReference>
<feature type="chain" id="PRO_5016926176" description="Copper chaperone PCu(A)C" evidence="1">
    <location>
        <begin position="22"/>
        <end position="167"/>
    </location>
</feature>
<dbReference type="EMBL" id="QNSA01000006">
    <property type="protein sequence ID" value="RBP73415.1"/>
    <property type="molecule type" value="Genomic_DNA"/>
</dbReference>
<dbReference type="Proteomes" id="UP000253065">
    <property type="component" value="Unassembled WGS sequence"/>
</dbReference>
<evidence type="ECO:0000313" key="3">
    <source>
        <dbReference type="EMBL" id="RCW34235.1"/>
    </source>
</evidence>
<dbReference type="InterPro" id="IPR036182">
    <property type="entry name" value="PCuAC_sf"/>
</dbReference>
<keyword evidence="5" id="KW-1185">Reference proteome</keyword>
<dbReference type="InterPro" id="IPR058248">
    <property type="entry name" value="Lxx211020-like"/>
</dbReference>
<gene>
    <name evidence="3" type="ORF">DET51_106277</name>
    <name evidence="2" type="ORF">DET64_106276</name>
</gene>
<dbReference type="InterPro" id="IPR007410">
    <property type="entry name" value="LpqE-like"/>
</dbReference>
<dbReference type="PANTHER" id="PTHR36302:SF1">
    <property type="entry name" value="COPPER CHAPERONE PCU(A)C"/>
    <property type="match status" value="1"/>
</dbReference>
<evidence type="ECO:0000313" key="5">
    <source>
        <dbReference type="Proteomes" id="UP000253065"/>
    </source>
</evidence>
<dbReference type="Pfam" id="PF04314">
    <property type="entry name" value="PCuAC"/>
    <property type="match status" value="1"/>
</dbReference>
<organism evidence="3 4">
    <name type="scientific">Marinobacter nauticus</name>
    <name type="common">Marinobacter hydrocarbonoclasticus</name>
    <name type="synonym">Marinobacter aquaeolei</name>
    <dbReference type="NCBI Taxonomy" id="2743"/>
    <lineage>
        <taxon>Bacteria</taxon>
        <taxon>Pseudomonadati</taxon>
        <taxon>Pseudomonadota</taxon>
        <taxon>Gammaproteobacteria</taxon>
        <taxon>Pseudomonadales</taxon>
        <taxon>Marinobacteraceae</taxon>
        <taxon>Marinobacter</taxon>
    </lineage>
</organism>
<dbReference type="PANTHER" id="PTHR36302">
    <property type="entry name" value="BLR7088 PROTEIN"/>
    <property type="match status" value="1"/>
</dbReference>
<evidence type="ECO:0008006" key="6">
    <source>
        <dbReference type="Google" id="ProtNLM"/>
    </source>
</evidence>
<dbReference type="SUPFAM" id="SSF110087">
    <property type="entry name" value="DR1885-like metal-binding protein"/>
    <property type="match status" value="1"/>
</dbReference>
<keyword evidence="1" id="KW-0732">Signal</keyword>
<reference evidence="3 4" key="1">
    <citation type="submission" date="2018-07" db="EMBL/GenBank/DDBJ databases">
        <title>Freshwater and sediment microbial communities from various areas in North America, analyzing microbe dynamics in response to fracking.</title>
        <authorList>
            <person name="Lamendella R."/>
        </authorList>
    </citation>
    <scope>NUCLEOTIDE SEQUENCE [LARGE SCALE GENOMIC DNA]</scope>
    <source>
        <strain evidence="3 4">114E</strain>
        <strain evidence="2 5">114E_o</strain>
    </source>
</reference>
<name>A0A368V1L9_MARNT</name>
<dbReference type="EMBL" id="QPJB01000006">
    <property type="protein sequence ID" value="RCW34235.1"/>
    <property type="molecule type" value="Genomic_DNA"/>
</dbReference>